<dbReference type="PROSITE" id="PS51257">
    <property type="entry name" value="PROKAR_LIPOPROTEIN"/>
    <property type="match status" value="1"/>
</dbReference>
<comment type="caution">
    <text evidence="1">The sequence shown here is derived from an EMBL/GenBank/DDBJ whole genome shotgun (WGS) entry which is preliminary data.</text>
</comment>
<sequence length="169" mass="17938">MRLFSYTLLVIAGGLTACQRPTKQYTPLAVVPTQASQPAASAAKLVFISFKATATPAGPARFELLKTSVVAGSLKADPTAAGAAETYVAVALLDTRQRVLSTTTIDHPLRRDTEYLNDARQLGRKTVVLPEAEFFVRLALPSGTAAVRLTEITNRQAAAPADFPLSAQP</sequence>
<protein>
    <submittedName>
        <fullName evidence="1">Uncharacterized protein</fullName>
    </submittedName>
</protein>
<evidence type="ECO:0000313" key="2">
    <source>
        <dbReference type="Proteomes" id="UP000326380"/>
    </source>
</evidence>
<dbReference type="RefSeq" id="WP_151079114.1">
    <property type="nucleotide sequence ID" value="NZ_CP047647.1"/>
</dbReference>
<dbReference type="AlphaFoldDB" id="A0A7L4ZVJ2"/>
<gene>
    <name evidence="1" type="ORF">F0P96_11850</name>
</gene>
<reference evidence="1 2" key="1">
    <citation type="submission" date="2019-09" db="EMBL/GenBank/DDBJ databases">
        <title>Genome sequence of Hymenobacter sp. M3.</title>
        <authorList>
            <person name="Srinivasan S."/>
        </authorList>
    </citation>
    <scope>NUCLEOTIDE SEQUENCE [LARGE SCALE GENOMIC DNA]</scope>
    <source>
        <strain evidence="1 2">M3</strain>
    </source>
</reference>
<keyword evidence="2" id="KW-1185">Reference proteome</keyword>
<proteinExistence type="predicted"/>
<dbReference type="Proteomes" id="UP000326380">
    <property type="component" value="Unassembled WGS sequence"/>
</dbReference>
<accession>A0A7L4ZVJ2</accession>
<name>A0A7L4ZVJ2_9BACT</name>
<evidence type="ECO:0000313" key="1">
    <source>
        <dbReference type="EMBL" id="KAA9332172.1"/>
    </source>
</evidence>
<organism evidence="1 2">
    <name type="scientific">Hymenobacter busanensis</name>
    <dbReference type="NCBI Taxonomy" id="2607656"/>
    <lineage>
        <taxon>Bacteria</taxon>
        <taxon>Pseudomonadati</taxon>
        <taxon>Bacteroidota</taxon>
        <taxon>Cytophagia</taxon>
        <taxon>Cytophagales</taxon>
        <taxon>Hymenobacteraceae</taxon>
        <taxon>Hymenobacter</taxon>
    </lineage>
</organism>
<dbReference type="EMBL" id="VTWU01000004">
    <property type="protein sequence ID" value="KAA9332172.1"/>
    <property type="molecule type" value="Genomic_DNA"/>
</dbReference>